<dbReference type="PROSITE" id="PS50181">
    <property type="entry name" value="FBOX"/>
    <property type="match status" value="1"/>
</dbReference>
<evidence type="ECO:0000259" key="1">
    <source>
        <dbReference type="PROSITE" id="PS50181"/>
    </source>
</evidence>
<gene>
    <name evidence="2" type="ORF">ASPFODRAFT_148015</name>
</gene>
<evidence type="ECO:0000313" key="3">
    <source>
        <dbReference type="Proteomes" id="UP000184063"/>
    </source>
</evidence>
<sequence>MDGLPIEIMGMIVRKLESRDFLNFRLANRSLRARSFQDFTKKYFETRRHILSRHSLETLRKVATHPAFGSALRVLVIHPDHLTARHLANFRNKEGAAVDKLCYEQHLAEQDYLAASGYDTACLAQALLKATNCRTIFIEDDINHRPWGARSLEKLTGVEPNSTLDSSESRKFFARAIHVIFAAVAAGCVPLQRFELYVGLSRVPVDPGMLQLPDFCLTMSPISSTLTTLRFTVGPPERESVLPWAKHLVRFIVQFSGLEVLRLGFDSRIQTGDLKALSEGICLKNLRVLEIDTVSGTEDHLARLLLAHKMTLRDVYLELIELPTLESWKSLLRTIRDELCLDRLEITDCEASDRIIMFGGKQLSDSISIQGGKEALNNLIGTLMLGKMI</sequence>
<proteinExistence type="predicted"/>
<reference evidence="3" key="1">
    <citation type="journal article" date="2017" name="Genome Biol.">
        <title>Comparative genomics reveals high biological diversity and specific adaptations in the industrially and medically important fungal genus Aspergillus.</title>
        <authorList>
            <person name="de Vries R.P."/>
            <person name="Riley R."/>
            <person name="Wiebenga A."/>
            <person name="Aguilar-Osorio G."/>
            <person name="Amillis S."/>
            <person name="Uchima C.A."/>
            <person name="Anderluh G."/>
            <person name="Asadollahi M."/>
            <person name="Askin M."/>
            <person name="Barry K."/>
            <person name="Battaglia E."/>
            <person name="Bayram O."/>
            <person name="Benocci T."/>
            <person name="Braus-Stromeyer S.A."/>
            <person name="Caldana C."/>
            <person name="Canovas D."/>
            <person name="Cerqueira G.C."/>
            <person name="Chen F."/>
            <person name="Chen W."/>
            <person name="Choi C."/>
            <person name="Clum A."/>
            <person name="Dos Santos R.A."/>
            <person name="Damasio A.R."/>
            <person name="Diallinas G."/>
            <person name="Emri T."/>
            <person name="Fekete E."/>
            <person name="Flipphi M."/>
            <person name="Freyberg S."/>
            <person name="Gallo A."/>
            <person name="Gournas C."/>
            <person name="Habgood R."/>
            <person name="Hainaut M."/>
            <person name="Harispe M.L."/>
            <person name="Henrissat B."/>
            <person name="Hilden K.S."/>
            <person name="Hope R."/>
            <person name="Hossain A."/>
            <person name="Karabika E."/>
            <person name="Karaffa L."/>
            <person name="Karanyi Z."/>
            <person name="Krasevec N."/>
            <person name="Kuo A."/>
            <person name="Kusch H."/>
            <person name="LaButti K."/>
            <person name="Lagendijk E.L."/>
            <person name="Lapidus A."/>
            <person name="Levasseur A."/>
            <person name="Lindquist E."/>
            <person name="Lipzen A."/>
            <person name="Logrieco A.F."/>
            <person name="MacCabe A."/>
            <person name="Maekelae M.R."/>
            <person name="Malavazi I."/>
            <person name="Melin P."/>
            <person name="Meyer V."/>
            <person name="Mielnichuk N."/>
            <person name="Miskei M."/>
            <person name="Molnar A.P."/>
            <person name="Mule G."/>
            <person name="Ngan C.Y."/>
            <person name="Orejas M."/>
            <person name="Orosz E."/>
            <person name="Ouedraogo J.P."/>
            <person name="Overkamp K.M."/>
            <person name="Park H.-S."/>
            <person name="Perrone G."/>
            <person name="Piumi F."/>
            <person name="Punt P.J."/>
            <person name="Ram A.F."/>
            <person name="Ramon A."/>
            <person name="Rauscher S."/>
            <person name="Record E."/>
            <person name="Riano-Pachon D.M."/>
            <person name="Robert V."/>
            <person name="Roehrig J."/>
            <person name="Ruller R."/>
            <person name="Salamov A."/>
            <person name="Salih N.S."/>
            <person name="Samson R.A."/>
            <person name="Sandor E."/>
            <person name="Sanguinetti M."/>
            <person name="Schuetze T."/>
            <person name="Sepcic K."/>
            <person name="Shelest E."/>
            <person name="Sherlock G."/>
            <person name="Sophianopoulou V."/>
            <person name="Squina F.M."/>
            <person name="Sun H."/>
            <person name="Susca A."/>
            <person name="Todd R.B."/>
            <person name="Tsang A."/>
            <person name="Unkles S.E."/>
            <person name="van de Wiele N."/>
            <person name="van Rossen-Uffink D."/>
            <person name="Oliveira J.V."/>
            <person name="Vesth T.C."/>
            <person name="Visser J."/>
            <person name="Yu J.-H."/>
            <person name="Zhou M."/>
            <person name="Andersen M.R."/>
            <person name="Archer D.B."/>
            <person name="Baker S.E."/>
            <person name="Benoit I."/>
            <person name="Brakhage A.A."/>
            <person name="Braus G.H."/>
            <person name="Fischer R."/>
            <person name="Frisvad J.C."/>
            <person name="Goldman G.H."/>
            <person name="Houbraken J."/>
            <person name="Oakley B."/>
            <person name="Pocsi I."/>
            <person name="Scazzocchio C."/>
            <person name="Seiboth B."/>
            <person name="vanKuyk P.A."/>
            <person name="Wortman J."/>
            <person name="Dyer P.S."/>
            <person name="Grigoriev I.V."/>
        </authorList>
    </citation>
    <scope>NUCLEOTIDE SEQUENCE [LARGE SCALE GENOMIC DNA]</scope>
    <source>
        <strain evidence="3">CBS 106.47</strain>
    </source>
</reference>
<dbReference type="AlphaFoldDB" id="A0A1M3T0M8"/>
<protein>
    <recommendedName>
        <fullName evidence="1">F-box domain-containing protein</fullName>
    </recommendedName>
</protein>
<dbReference type="EMBL" id="KV878256">
    <property type="protein sequence ID" value="OJZ80307.1"/>
    <property type="molecule type" value="Genomic_DNA"/>
</dbReference>
<dbReference type="VEuPathDB" id="FungiDB:ASPFODRAFT_148015"/>
<dbReference type="OrthoDB" id="5279008at2759"/>
<accession>A0A1M3T0M8</accession>
<evidence type="ECO:0000313" key="2">
    <source>
        <dbReference type="EMBL" id="OJZ80307.1"/>
    </source>
</evidence>
<dbReference type="InterPro" id="IPR001810">
    <property type="entry name" value="F-box_dom"/>
</dbReference>
<organism evidence="2 3">
    <name type="scientific">Aspergillus luchuensis (strain CBS 106.47)</name>
    <dbReference type="NCBI Taxonomy" id="1137211"/>
    <lineage>
        <taxon>Eukaryota</taxon>
        <taxon>Fungi</taxon>
        <taxon>Dikarya</taxon>
        <taxon>Ascomycota</taxon>
        <taxon>Pezizomycotina</taxon>
        <taxon>Eurotiomycetes</taxon>
        <taxon>Eurotiomycetidae</taxon>
        <taxon>Eurotiales</taxon>
        <taxon>Aspergillaceae</taxon>
        <taxon>Aspergillus</taxon>
        <taxon>Aspergillus subgen. Circumdati</taxon>
    </lineage>
</organism>
<name>A0A1M3T0M8_ASPLC</name>
<feature type="domain" description="F-box" evidence="1">
    <location>
        <begin position="1"/>
        <end position="47"/>
    </location>
</feature>
<dbReference type="Proteomes" id="UP000184063">
    <property type="component" value="Unassembled WGS sequence"/>
</dbReference>